<name>A0A0F9T6I2_9ZZZZ</name>
<keyword evidence="1" id="KW-0812">Transmembrane</keyword>
<comment type="caution">
    <text evidence="2">The sequence shown here is derived from an EMBL/GenBank/DDBJ whole genome shotgun (WGS) entry which is preliminary data.</text>
</comment>
<keyword evidence="1" id="KW-1133">Transmembrane helix</keyword>
<feature type="transmembrane region" description="Helical" evidence="1">
    <location>
        <begin position="6"/>
        <end position="22"/>
    </location>
</feature>
<accession>A0A0F9T6I2</accession>
<feature type="transmembrane region" description="Helical" evidence="1">
    <location>
        <begin position="27"/>
        <end position="45"/>
    </location>
</feature>
<protein>
    <submittedName>
        <fullName evidence="2">Uncharacterized protein</fullName>
    </submittedName>
</protein>
<dbReference type="AlphaFoldDB" id="A0A0F9T6I2"/>
<keyword evidence="1" id="KW-0472">Membrane</keyword>
<evidence type="ECO:0000256" key="1">
    <source>
        <dbReference type="SAM" id="Phobius"/>
    </source>
</evidence>
<organism evidence="2">
    <name type="scientific">marine sediment metagenome</name>
    <dbReference type="NCBI Taxonomy" id="412755"/>
    <lineage>
        <taxon>unclassified sequences</taxon>
        <taxon>metagenomes</taxon>
        <taxon>ecological metagenomes</taxon>
    </lineage>
</organism>
<feature type="transmembrane region" description="Helical" evidence="1">
    <location>
        <begin position="51"/>
        <end position="68"/>
    </location>
</feature>
<gene>
    <name evidence="2" type="ORF">LCGC14_0429630</name>
</gene>
<evidence type="ECO:0000313" key="2">
    <source>
        <dbReference type="EMBL" id="KKN70532.1"/>
    </source>
</evidence>
<dbReference type="EMBL" id="LAZR01000401">
    <property type="protein sequence ID" value="KKN70532.1"/>
    <property type="molecule type" value="Genomic_DNA"/>
</dbReference>
<sequence length="94" mass="10878">MADFIFVLLGLMYLAWILSILTKKFHFTGSSAIFNTGLIAFFHVDQDVIELPSWIIWFMTVILIYGTIKHIIRAKKAIYLITGIPREEESDEQI</sequence>
<proteinExistence type="predicted"/>
<reference evidence="2" key="1">
    <citation type="journal article" date="2015" name="Nature">
        <title>Complex archaea that bridge the gap between prokaryotes and eukaryotes.</title>
        <authorList>
            <person name="Spang A."/>
            <person name="Saw J.H."/>
            <person name="Jorgensen S.L."/>
            <person name="Zaremba-Niedzwiedzka K."/>
            <person name="Martijn J."/>
            <person name="Lind A.E."/>
            <person name="van Eijk R."/>
            <person name="Schleper C."/>
            <person name="Guy L."/>
            <person name="Ettema T.J."/>
        </authorList>
    </citation>
    <scope>NUCLEOTIDE SEQUENCE</scope>
</reference>